<keyword evidence="4 7" id="KW-0573">Peptidoglycan synthesis</keyword>
<dbReference type="InterPro" id="IPR038063">
    <property type="entry name" value="Transpep_catalytic_dom"/>
</dbReference>
<dbReference type="Gene3D" id="2.40.440.10">
    <property type="entry name" value="L,D-transpeptidase catalytic domain-like"/>
    <property type="match status" value="1"/>
</dbReference>
<keyword evidence="3 7" id="KW-0133">Cell shape</keyword>
<dbReference type="SUPFAM" id="SSF141523">
    <property type="entry name" value="L,D-transpeptidase catalytic domain-like"/>
    <property type="match status" value="1"/>
</dbReference>
<evidence type="ECO:0000256" key="2">
    <source>
        <dbReference type="ARBA" id="ARBA00022679"/>
    </source>
</evidence>
<dbReference type="UniPathway" id="UPA00219"/>
<dbReference type="GO" id="GO:0005576">
    <property type="term" value="C:extracellular region"/>
    <property type="evidence" value="ECO:0007669"/>
    <property type="project" value="TreeGrafter"/>
</dbReference>
<dbReference type="PANTHER" id="PTHR30582">
    <property type="entry name" value="L,D-TRANSPEPTIDASE"/>
    <property type="match status" value="1"/>
</dbReference>
<evidence type="ECO:0000313" key="11">
    <source>
        <dbReference type="Proteomes" id="UP000540506"/>
    </source>
</evidence>
<dbReference type="Gene3D" id="2.60.40.3780">
    <property type="match status" value="1"/>
</dbReference>
<dbReference type="AlphaFoldDB" id="A0A7W7VVN1"/>
<dbReference type="CDD" id="cd16913">
    <property type="entry name" value="YkuD_like"/>
    <property type="match status" value="1"/>
</dbReference>
<evidence type="ECO:0000256" key="4">
    <source>
        <dbReference type="ARBA" id="ARBA00022984"/>
    </source>
</evidence>
<dbReference type="GO" id="GO:0008360">
    <property type="term" value="P:regulation of cell shape"/>
    <property type="evidence" value="ECO:0007669"/>
    <property type="project" value="UniProtKB-UniRule"/>
</dbReference>
<dbReference type="PANTHER" id="PTHR30582:SF2">
    <property type="entry name" value="L,D-TRANSPEPTIDASE YCIB-RELATED"/>
    <property type="match status" value="1"/>
</dbReference>
<dbReference type="Proteomes" id="UP000540506">
    <property type="component" value="Unassembled WGS sequence"/>
</dbReference>
<evidence type="ECO:0000256" key="5">
    <source>
        <dbReference type="ARBA" id="ARBA00023315"/>
    </source>
</evidence>
<keyword evidence="2" id="KW-0808">Transferase</keyword>
<protein>
    <recommendedName>
        <fullName evidence="9">L,D-TPase catalytic domain-containing protein</fullName>
    </recommendedName>
</protein>
<dbReference type="GO" id="GO:0018104">
    <property type="term" value="P:peptidoglycan-protein cross-linking"/>
    <property type="evidence" value="ECO:0007669"/>
    <property type="project" value="TreeGrafter"/>
</dbReference>
<dbReference type="Pfam" id="PF03734">
    <property type="entry name" value="YkuD"/>
    <property type="match status" value="1"/>
</dbReference>
<dbReference type="RefSeq" id="WP_184936480.1">
    <property type="nucleotide sequence ID" value="NZ_JACHJV010000001.1"/>
</dbReference>
<feature type="domain" description="L,D-TPase catalytic" evidence="9">
    <location>
        <begin position="276"/>
        <end position="405"/>
    </location>
</feature>
<evidence type="ECO:0000313" key="10">
    <source>
        <dbReference type="EMBL" id="MBB4924552.1"/>
    </source>
</evidence>
<keyword evidence="6 7" id="KW-0961">Cell wall biogenesis/degradation</keyword>
<accession>A0A7W7VVN1</accession>
<feature type="region of interest" description="Disordered" evidence="8">
    <location>
        <begin position="47"/>
        <end position="73"/>
    </location>
</feature>
<gene>
    <name evidence="10" type="ORF">FHR34_003545</name>
</gene>
<evidence type="ECO:0000256" key="1">
    <source>
        <dbReference type="ARBA" id="ARBA00004752"/>
    </source>
</evidence>
<evidence type="ECO:0000256" key="7">
    <source>
        <dbReference type="PROSITE-ProRule" id="PRU01373"/>
    </source>
</evidence>
<dbReference type="InterPro" id="IPR041280">
    <property type="entry name" value="Big_10"/>
</dbReference>
<evidence type="ECO:0000259" key="9">
    <source>
        <dbReference type="PROSITE" id="PS52029"/>
    </source>
</evidence>
<organism evidence="10 11">
    <name type="scientific">Kitasatospora kifunensis</name>
    <name type="common">Streptomyces kifunensis</name>
    <dbReference type="NCBI Taxonomy" id="58351"/>
    <lineage>
        <taxon>Bacteria</taxon>
        <taxon>Bacillati</taxon>
        <taxon>Actinomycetota</taxon>
        <taxon>Actinomycetes</taxon>
        <taxon>Kitasatosporales</taxon>
        <taxon>Streptomycetaceae</taxon>
        <taxon>Kitasatospora</taxon>
    </lineage>
</organism>
<feature type="active site" description="Nucleophile" evidence="7">
    <location>
        <position position="374"/>
    </location>
</feature>
<feature type="compositionally biased region" description="Low complexity" evidence="8">
    <location>
        <begin position="55"/>
        <end position="73"/>
    </location>
</feature>
<evidence type="ECO:0000256" key="8">
    <source>
        <dbReference type="SAM" id="MobiDB-lite"/>
    </source>
</evidence>
<comment type="caution">
    <text evidence="10">The sequence shown here is derived from an EMBL/GenBank/DDBJ whole genome shotgun (WGS) entry which is preliminary data.</text>
</comment>
<dbReference type="Gene3D" id="2.60.40.3710">
    <property type="match status" value="1"/>
</dbReference>
<dbReference type="EMBL" id="JACHJV010000001">
    <property type="protein sequence ID" value="MBB4924552.1"/>
    <property type="molecule type" value="Genomic_DNA"/>
</dbReference>
<evidence type="ECO:0000256" key="6">
    <source>
        <dbReference type="ARBA" id="ARBA00023316"/>
    </source>
</evidence>
<keyword evidence="11" id="KW-1185">Reference proteome</keyword>
<dbReference type="GO" id="GO:0016746">
    <property type="term" value="F:acyltransferase activity"/>
    <property type="evidence" value="ECO:0007669"/>
    <property type="project" value="UniProtKB-KW"/>
</dbReference>
<sequence length="428" mass="43672">MRIGSTGGRATGDGSWQRTGRAGRRAAAALLLGGALLLTAACGPDSGGSGGGKAAGAPSAGGQNAPAAAAANSPTAKPSAAVVDVEPKDGTQNVAPNGALKVTVASGKLTTVAVTGPNGKTVDGALAADGLSWAPSAGLAVGTAYQVSAKAVDADGVPTTTTSAFTTLTPGKTDRPKDNLADNNPTYGVGMIISIEFPVAVKDTAAAEKAITVEASDGTQVKGHWFGYNRLDLRPESYWKPGTKVTVHYRTSNVELAPGVYGTGDRDESFTIGRSKISTVDAAKHLMTVQKDGAAPQTIKVTAGSDVNPSWNGTMVIFQKERMVHMDSKTTTIKGDPYDVYEPHGMKITDTGSYVHGNPAAVEAAGNSNISHGCIGLPDTDQGDDSSVAGKFFADAMVGDVVIVKNSVGQQVQPDNGLSGWSLDWSKW</sequence>
<dbReference type="GO" id="GO:0071972">
    <property type="term" value="F:peptidoglycan L,D-transpeptidase activity"/>
    <property type="evidence" value="ECO:0007669"/>
    <property type="project" value="TreeGrafter"/>
</dbReference>
<keyword evidence="5" id="KW-0012">Acyltransferase</keyword>
<evidence type="ECO:0000256" key="3">
    <source>
        <dbReference type="ARBA" id="ARBA00022960"/>
    </source>
</evidence>
<name>A0A7W7VVN1_KITKI</name>
<dbReference type="InterPro" id="IPR005490">
    <property type="entry name" value="LD_TPept_cat_dom"/>
</dbReference>
<proteinExistence type="predicted"/>
<feature type="active site" description="Proton donor/acceptor" evidence="7">
    <location>
        <position position="356"/>
    </location>
</feature>
<comment type="pathway">
    <text evidence="1 7">Cell wall biogenesis; peptidoglycan biosynthesis.</text>
</comment>
<dbReference type="GO" id="GO:0071555">
    <property type="term" value="P:cell wall organization"/>
    <property type="evidence" value="ECO:0007669"/>
    <property type="project" value="UniProtKB-UniRule"/>
</dbReference>
<dbReference type="PROSITE" id="PS52029">
    <property type="entry name" value="LD_TPASE"/>
    <property type="match status" value="1"/>
</dbReference>
<dbReference type="Pfam" id="PF17964">
    <property type="entry name" value="Big_10"/>
    <property type="match status" value="1"/>
</dbReference>
<dbReference type="InterPro" id="IPR050979">
    <property type="entry name" value="LD-transpeptidase"/>
</dbReference>
<reference evidence="10 11" key="1">
    <citation type="submission" date="2020-08" db="EMBL/GenBank/DDBJ databases">
        <title>Sequencing the genomes of 1000 actinobacteria strains.</title>
        <authorList>
            <person name="Klenk H.-P."/>
        </authorList>
    </citation>
    <scope>NUCLEOTIDE SEQUENCE [LARGE SCALE GENOMIC DNA]</scope>
    <source>
        <strain evidence="10 11">DSM 41654</strain>
    </source>
</reference>